<proteinExistence type="predicted"/>
<gene>
    <name evidence="1" type="ORF">LCGC14_1032380</name>
</gene>
<name>A0A0F9NFZ6_9ZZZZ</name>
<comment type="caution">
    <text evidence="1">The sequence shown here is derived from an EMBL/GenBank/DDBJ whole genome shotgun (WGS) entry which is preliminary data.</text>
</comment>
<sequence length="59" mass="6896">MVKISLNKLEKKILAIIAHDGKLYEHAQEYAEDEDMTEKDYLAYREATKTLGKKLRDLI</sequence>
<organism evidence="1">
    <name type="scientific">marine sediment metagenome</name>
    <dbReference type="NCBI Taxonomy" id="412755"/>
    <lineage>
        <taxon>unclassified sequences</taxon>
        <taxon>metagenomes</taxon>
        <taxon>ecological metagenomes</taxon>
    </lineage>
</organism>
<reference evidence="1" key="1">
    <citation type="journal article" date="2015" name="Nature">
        <title>Complex archaea that bridge the gap between prokaryotes and eukaryotes.</title>
        <authorList>
            <person name="Spang A."/>
            <person name="Saw J.H."/>
            <person name="Jorgensen S.L."/>
            <person name="Zaremba-Niedzwiedzka K."/>
            <person name="Martijn J."/>
            <person name="Lind A.E."/>
            <person name="van Eijk R."/>
            <person name="Schleper C."/>
            <person name="Guy L."/>
            <person name="Ettema T.J."/>
        </authorList>
    </citation>
    <scope>NUCLEOTIDE SEQUENCE</scope>
</reference>
<dbReference type="EMBL" id="LAZR01004197">
    <property type="protein sequence ID" value="KKN10862.1"/>
    <property type="molecule type" value="Genomic_DNA"/>
</dbReference>
<evidence type="ECO:0000313" key="1">
    <source>
        <dbReference type="EMBL" id="KKN10862.1"/>
    </source>
</evidence>
<protein>
    <submittedName>
        <fullName evidence="1">Uncharacterized protein</fullName>
    </submittedName>
</protein>
<dbReference type="AlphaFoldDB" id="A0A0F9NFZ6"/>
<accession>A0A0F9NFZ6</accession>